<evidence type="ECO:0000259" key="2">
    <source>
        <dbReference type="Pfam" id="PF07007"/>
    </source>
</evidence>
<dbReference type="Proteomes" id="UP000318431">
    <property type="component" value="Unassembled WGS sequence"/>
</dbReference>
<dbReference type="AlphaFoldDB" id="A0A562RFU8"/>
<dbReference type="Gene3D" id="1.20.1270.180">
    <property type="match status" value="1"/>
</dbReference>
<keyword evidence="4" id="KW-1185">Reference proteome</keyword>
<gene>
    <name evidence="3" type="ORF">IP91_01872</name>
</gene>
<feature type="chain" id="PRO_5022203008" evidence="1">
    <location>
        <begin position="37"/>
        <end position="146"/>
    </location>
</feature>
<dbReference type="Pfam" id="PF07007">
    <property type="entry name" value="LprI"/>
    <property type="match status" value="1"/>
</dbReference>
<evidence type="ECO:0000313" key="4">
    <source>
        <dbReference type="Proteomes" id="UP000318431"/>
    </source>
</evidence>
<evidence type="ECO:0000256" key="1">
    <source>
        <dbReference type="SAM" id="SignalP"/>
    </source>
</evidence>
<reference evidence="3 4" key="1">
    <citation type="journal article" date="2015" name="Stand. Genomic Sci.">
        <title>Genomic Encyclopedia of Bacterial and Archaeal Type Strains, Phase III: the genomes of soil and plant-associated and newly described type strains.</title>
        <authorList>
            <person name="Whitman W.B."/>
            <person name="Woyke T."/>
            <person name="Klenk H.P."/>
            <person name="Zhou Y."/>
            <person name="Lilburn T.G."/>
            <person name="Beck B.J."/>
            <person name="De Vos P."/>
            <person name="Vandamme P."/>
            <person name="Eisen J.A."/>
            <person name="Garrity G."/>
            <person name="Hugenholtz P."/>
            <person name="Kyrpides N.C."/>
        </authorList>
    </citation>
    <scope>NUCLEOTIDE SEQUENCE [LARGE SCALE GENOMIC DNA]</scope>
    <source>
        <strain evidence="3 4">CGMCC 1.10822</strain>
    </source>
</reference>
<keyword evidence="1" id="KW-0732">Signal</keyword>
<dbReference type="RefSeq" id="WP_229474180.1">
    <property type="nucleotide sequence ID" value="NZ_VLLB01000002.1"/>
</dbReference>
<feature type="domain" description="Lysozyme inhibitor LprI-like N-terminal" evidence="2">
    <location>
        <begin position="39"/>
        <end position="129"/>
    </location>
</feature>
<dbReference type="PANTHER" id="PTHR39176">
    <property type="entry name" value="PERIPLASMIC PROTEIN-RELATED"/>
    <property type="match status" value="1"/>
</dbReference>
<name>A0A562RFU8_9BURK</name>
<proteinExistence type="predicted"/>
<feature type="signal peptide" evidence="1">
    <location>
        <begin position="1"/>
        <end position="36"/>
    </location>
</feature>
<evidence type="ECO:0000313" key="3">
    <source>
        <dbReference type="EMBL" id="TWI67753.1"/>
    </source>
</evidence>
<dbReference type="InterPro" id="IPR009739">
    <property type="entry name" value="LprI-like_N"/>
</dbReference>
<sequence>MRSLPQPRLPAARPGRVQQSILFAFAALCLATGAQATSCDAATTQRDMNACAGTSFKDQDKKLNAVYNGYRARLDANQKKLLKDAQVAWLKFRDLSCEFQASGVEGGSVQPMIVSECLAAMTAERVKQLQALDSCKEGDLSCPAPK</sequence>
<organism evidence="3 4">
    <name type="scientific">Pseudoduganella lurida</name>
    <dbReference type="NCBI Taxonomy" id="1036180"/>
    <lineage>
        <taxon>Bacteria</taxon>
        <taxon>Pseudomonadati</taxon>
        <taxon>Pseudomonadota</taxon>
        <taxon>Betaproteobacteria</taxon>
        <taxon>Burkholderiales</taxon>
        <taxon>Oxalobacteraceae</taxon>
        <taxon>Telluria group</taxon>
        <taxon>Pseudoduganella</taxon>
    </lineage>
</organism>
<dbReference type="PANTHER" id="PTHR39176:SF1">
    <property type="entry name" value="PERIPLASMIC PROTEIN"/>
    <property type="match status" value="1"/>
</dbReference>
<accession>A0A562RFU8</accession>
<dbReference type="EMBL" id="VLLB01000002">
    <property type="protein sequence ID" value="TWI67753.1"/>
    <property type="molecule type" value="Genomic_DNA"/>
</dbReference>
<protein>
    <submittedName>
        <fullName evidence="3">Uncharacterized protein YecT (DUF1311 family)</fullName>
    </submittedName>
</protein>
<comment type="caution">
    <text evidence="3">The sequence shown here is derived from an EMBL/GenBank/DDBJ whole genome shotgun (WGS) entry which is preliminary data.</text>
</comment>